<proteinExistence type="predicted"/>
<dbReference type="InterPro" id="IPR036770">
    <property type="entry name" value="Ankyrin_rpt-contain_sf"/>
</dbReference>
<dbReference type="OrthoDB" id="341259at2759"/>
<dbReference type="PANTHER" id="PTHR24198:SF165">
    <property type="entry name" value="ANKYRIN REPEAT-CONTAINING PROTEIN-RELATED"/>
    <property type="match status" value="1"/>
</dbReference>
<protein>
    <recommendedName>
        <fullName evidence="7">Ankyrin</fullName>
    </recommendedName>
</protein>
<organism evidence="5 6">
    <name type="scientific">Fusarium piperis</name>
    <dbReference type="NCBI Taxonomy" id="1435070"/>
    <lineage>
        <taxon>Eukaryota</taxon>
        <taxon>Fungi</taxon>
        <taxon>Dikarya</taxon>
        <taxon>Ascomycota</taxon>
        <taxon>Pezizomycotina</taxon>
        <taxon>Sordariomycetes</taxon>
        <taxon>Hypocreomycetidae</taxon>
        <taxon>Hypocreales</taxon>
        <taxon>Nectriaceae</taxon>
        <taxon>Fusarium</taxon>
        <taxon>Fusarium solani species complex</taxon>
    </lineage>
</organism>
<dbReference type="AlphaFoldDB" id="A0A9W8W843"/>
<sequence>MSQSHSANSGAGQSESHDPDSGHNPETTPDSHAAKNKGEASLTTSQRIVSWRTKVEEPGGDREIATDDTRDDCGISEGLGLTPLHELLQRIENDDDGSRELEKQLDQWKPFINVRSPEHQETALHMAIQKGFNKMAHQLLTAEAEVNIENGSGELPLHLACAYGYQQLVEMLLEKGADPERMDGSGIYPLHSAVVHGFETKVVRDLLGPGRFVINKAAGAANWTPLNKAIYYEFEDVVDTLLEGGASLHLKDLDGWTPLMTAVKEGLYGTFHKLLRHLREDSTERDVIDIPDNYGMTPLMQLGANKPQELVTRAIEDLLQMNPDINATDKEGKTALHHAMASSAYWMETEVYIDVALKLVDSLSIERLLRLNKDGETAFDVAFDQDNKSPIPAFEPLWNSLVDRLVQNESIEELLCWAAYRLERHEFAQELFQKTFATGDIPQDRWGIVEWAIYARMPRVLLTYLRTLGLEKASEDDKIDRSISNGRALIEMLKKEVRQYLTPLAEGKKQKGERGRMSGADSSRDAQVLRNLEDILDYLYPEKAEKPTKPLELSRPKESMKPSLDRFRAAVIQSNFVKFRTIQEVLYDDNSTEHIQDIATRLKQFEYTPNISSEQASQASDEFQANNKTKAQFTWIHLPSTNVGSFPEFAHSKFHTDYE</sequence>
<dbReference type="PROSITE" id="PS50088">
    <property type="entry name" value="ANK_REPEAT"/>
    <property type="match status" value="3"/>
</dbReference>
<evidence type="ECO:0000256" key="2">
    <source>
        <dbReference type="ARBA" id="ARBA00023043"/>
    </source>
</evidence>
<comment type="caution">
    <text evidence="5">The sequence shown here is derived from an EMBL/GenBank/DDBJ whole genome shotgun (WGS) entry which is preliminary data.</text>
</comment>
<name>A0A9W8W843_9HYPO</name>
<evidence type="ECO:0008006" key="7">
    <source>
        <dbReference type="Google" id="ProtNLM"/>
    </source>
</evidence>
<dbReference type="SUPFAM" id="SSF48403">
    <property type="entry name" value="Ankyrin repeat"/>
    <property type="match status" value="1"/>
</dbReference>
<keyword evidence="1" id="KW-0677">Repeat</keyword>
<dbReference type="PROSITE" id="PS50297">
    <property type="entry name" value="ANK_REP_REGION"/>
    <property type="match status" value="2"/>
</dbReference>
<feature type="repeat" description="ANK" evidence="3">
    <location>
        <begin position="119"/>
        <end position="151"/>
    </location>
</feature>
<dbReference type="Proteomes" id="UP001140502">
    <property type="component" value="Unassembled WGS sequence"/>
</dbReference>
<feature type="repeat" description="ANK" evidence="3">
    <location>
        <begin position="221"/>
        <end position="253"/>
    </location>
</feature>
<gene>
    <name evidence="5" type="ORF">N0V84_008385</name>
</gene>
<dbReference type="Pfam" id="PF12796">
    <property type="entry name" value="Ank_2"/>
    <property type="match status" value="2"/>
</dbReference>
<evidence type="ECO:0000313" key="6">
    <source>
        <dbReference type="Proteomes" id="UP001140502"/>
    </source>
</evidence>
<feature type="region of interest" description="Disordered" evidence="4">
    <location>
        <begin position="1"/>
        <end position="73"/>
    </location>
</feature>
<keyword evidence="6" id="KW-1185">Reference proteome</keyword>
<dbReference type="InterPro" id="IPR002110">
    <property type="entry name" value="Ankyrin_rpt"/>
</dbReference>
<feature type="compositionally biased region" description="Polar residues" evidence="4">
    <location>
        <begin position="1"/>
        <end position="14"/>
    </location>
</feature>
<evidence type="ECO:0000313" key="5">
    <source>
        <dbReference type="EMBL" id="KAJ4315376.1"/>
    </source>
</evidence>
<dbReference type="Gene3D" id="1.25.40.20">
    <property type="entry name" value="Ankyrin repeat-containing domain"/>
    <property type="match status" value="3"/>
</dbReference>
<dbReference type="SMART" id="SM00248">
    <property type="entry name" value="ANK"/>
    <property type="match status" value="7"/>
</dbReference>
<evidence type="ECO:0000256" key="1">
    <source>
        <dbReference type="ARBA" id="ARBA00022737"/>
    </source>
</evidence>
<evidence type="ECO:0000256" key="4">
    <source>
        <dbReference type="SAM" id="MobiDB-lite"/>
    </source>
</evidence>
<accession>A0A9W8W843</accession>
<evidence type="ECO:0000256" key="3">
    <source>
        <dbReference type="PROSITE-ProRule" id="PRU00023"/>
    </source>
</evidence>
<feature type="compositionally biased region" description="Basic and acidic residues" evidence="4">
    <location>
        <begin position="53"/>
        <end position="73"/>
    </location>
</feature>
<reference evidence="5" key="1">
    <citation type="submission" date="2022-10" db="EMBL/GenBank/DDBJ databases">
        <title>Tapping the CABI collections for fungal endophytes: first genome assemblies for Collariella, Neodidymelliopsis, Ascochyta clinopodiicola, Didymella pomorum, Didymosphaeria variabile, Neocosmospora piperis and Neocucurbitaria cava.</title>
        <authorList>
            <person name="Hill R."/>
        </authorList>
    </citation>
    <scope>NUCLEOTIDE SEQUENCE</scope>
    <source>
        <strain evidence="5">IMI 366586</strain>
    </source>
</reference>
<dbReference type="EMBL" id="JAPEUR010000205">
    <property type="protein sequence ID" value="KAJ4315376.1"/>
    <property type="molecule type" value="Genomic_DNA"/>
</dbReference>
<keyword evidence="2 3" id="KW-0040">ANK repeat</keyword>
<dbReference type="PANTHER" id="PTHR24198">
    <property type="entry name" value="ANKYRIN REPEAT AND PROTEIN KINASE DOMAIN-CONTAINING PROTEIN"/>
    <property type="match status" value="1"/>
</dbReference>
<feature type="repeat" description="ANK" evidence="3">
    <location>
        <begin position="152"/>
        <end position="184"/>
    </location>
</feature>